<name>A0A6U3I763_BIGNA</name>
<dbReference type="CDD" id="cd00051">
    <property type="entry name" value="EFh"/>
    <property type="match status" value="1"/>
</dbReference>
<organism evidence="6">
    <name type="scientific">Bigelowiella natans</name>
    <name type="common">Pedinomonas minutissima</name>
    <name type="synonym">Chlorarachnion sp. (strain CCMP621)</name>
    <dbReference type="NCBI Taxonomy" id="227086"/>
    <lineage>
        <taxon>Eukaryota</taxon>
        <taxon>Sar</taxon>
        <taxon>Rhizaria</taxon>
        <taxon>Cercozoa</taxon>
        <taxon>Chlorarachniophyceae</taxon>
        <taxon>Bigelowiella</taxon>
    </lineage>
</organism>
<evidence type="ECO:0000256" key="3">
    <source>
        <dbReference type="SAM" id="MobiDB-lite"/>
    </source>
</evidence>
<dbReference type="PANTHER" id="PTHR47112:SF1">
    <property type="entry name" value="PX DOMAIN-CONTAINING PROTEIN"/>
    <property type="match status" value="1"/>
</dbReference>
<dbReference type="InterPro" id="IPR001849">
    <property type="entry name" value="PH_domain"/>
</dbReference>
<dbReference type="SUPFAM" id="SSF50729">
    <property type="entry name" value="PH domain-like"/>
    <property type="match status" value="1"/>
</dbReference>
<dbReference type="SMART" id="SM00233">
    <property type="entry name" value="PH"/>
    <property type="match status" value="1"/>
</dbReference>
<dbReference type="Pfam" id="PF00169">
    <property type="entry name" value="PH"/>
    <property type="match status" value="1"/>
</dbReference>
<evidence type="ECO:0000256" key="1">
    <source>
        <dbReference type="ARBA" id="ARBA00022837"/>
    </source>
</evidence>
<protein>
    <submittedName>
        <fullName evidence="6">Uncharacterized protein</fullName>
    </submittedName>
</protein>
<dbReference type="EMBL" id="HBHA01000574">
    <property type="protein sequence ID" value="CAD9577286.1"/>
    <property type="molecule type" value="Transcribed_RNA"/>
</dbReference>
<dbReference type="Gene3D" id="3.90.1720.10">
    <property type="entry name" value="endopeptidase domain like (from Nostoc punctiforme)"/>
    <property type="match status" value="1"/>
</dbReference>
<feature type="region of interest" description="Disordered" evidence="3">
    <location>
        <begin position="106"/>
        <end position="140"/>
    </location>
</feature>
<dbReference type="InterPro" id="IPR011993">
    <property type="entry name" value="PH-like_dom_sf"/>
</dbReference>
<evidence type="ECO:0000259" key="5">
    <source>
        <dbReference type="PROSITE" id="PS50222"/>
    </source>
</evidence>
<dbReference type="SUPFAM" id="SSF47473">
    <property type="entry name" value="EF-hand"/>
    <property type="match status" value="1"/>
</dbReference>
<reference evidence="6" key="1">
    <citation type="submission" date="2021-01" db="EMBL/GenBank/DDBJ databases">
        <authorList>
            <person name="Corre E."/>
            <person name="Pelletier E."/>
            <person name="Niang G."/>
            <person name="Scheremetjew M."/>
            <person name="Finn R."/>
            <person name="Kale V."/>
            <person name="Holt S."/>
            <person name="Cochrane G."/>
            <person name="Meng A."/>
            <person name="Brown T."/>
            <person name="Cohen L."/>
        </authorList>
    </citation>
    <scope>NUCLEOTIDE SEQUENCE</scope>
    <source>
        <strain evidence="6">CCMP1258.1</strain>
    </source>
</reference>
<feature type="domain" description="EF-hand" evidence="5">
    <location>
        <begin position="7"/>
        <end position="42"/>
    </location>
</feature>
<dbReference type="Pfam" id="PF05708">
    <property type="entry name" value="Peptidase_C92"/>
    <property type="match status" value="1"/>
</dbReference>
<evidence type="ECO:0000313" key="6">
    <source>
        <dbReference type="EMBL" id="CAD9577286.1"/>
    </source>
</evidence>
<dbReference type="InterPro" id="IPR038765">
    <property type="entry name" value="Papain-like_cys_pep_sf"/>
</dbReference>
<dbReference type="InterPro" id="IPR011992">
    <property type="entry name" value="EF-hand-dom_pair"/>
</dbReference>
<dbReference type="GO" id="GO:0005509">
    <property type="term" value="F:calcium ion binding"/>
    <property type="evidence" value="ECO:0007669"/>
    <property type="project" value="InterPro"/>
</dbReference>
<dbReference type="SUPFAM" id="SSF54001">
    <property type="entry name" value="Cysteine proteinases"/>
    <property type="match status" value="1"/>
</dbReference>
<keyword evidence="1" id="KW-0106">Calcium</keyword>
<evidence type="ECO:0000259" key="4">
    <source>
        <dbReference type="PROSITE" id="PS50003"/>
    </source>
</evidence>
<accession>A0A6U3I763</accession>
<dbReference type="Gene3D" id="2.30.29.30">
    <property type="entry name" value="Pleckstrin-homology domain (PH domain)/Phosphotyrosine-binding domain (PTB)"/>
    <property type="match status" value="1"/>
</dbReference>
<dbReference type="AlphaFoldDB" id="A0A6U3I763"/>
<gene>
    <name evidence="6" type="ORF">BIGN1055_LOCUS378</name>
</gene>
<dbReference type="InterPro" id="IPR018247">
    <property type="entry name" value="EF_Hand_1_Ca_BS"/>
</dbReference>
<dbReference type="PROSITE" id="PS50222">
    <property type="entry name" value="EF_HAND_2"/>
    <property type="match status" value="1"/>
</dbReference>
<dbReference type="PROSITE" id="PS50003">
    <property type="entry name" value="PH_DOMAIN"/>
    <property type="match status" value="1"/>
</dbReference>
<dbReference type="InterPro" id="IPR002048">
    <property type="entry name" value="EF_hand_dom"/>
</dbReference>
<sequence>MGNTVQKTEKTCAEIFDILDVDSSNSLDIEELKHLVSQATLDFDLEELLKADKNADEVITRKEFRDYFVKHIEAKTLNVQTLERTVRKLKDTKELIKSLDAHNREGNEENRLFNSEKTIDGTDEGAQSPTNDINKESDDKSNDFQYRVDKVKKRSGGVHVGGKMQERTLVLTRRFLHYYKRGTVRPMGEIPLKYVSDVSSEKNTFAVTVGKRIFDFECEDDEDAEEWATAIQTNMKHVARELSSVPKGKFWKVDQLPQVRFDKMTQIDYKKALKEMKTGDLLLFQTKGVAPAIVRSATSSIYDHVGLFVRRGARLGVLESLGEPGVIVSSFGAFYEQGWFQQYTGLVVRRLEPALDANALKQFRRFCRGVEGKKYGLTAGKLMRRMSTMSFDDKDRTYFCSELVAKALKHLNLLRKDCASTEYTPAHFSPCEKLVLTNGFSYGPEMLIKFPPLKKKSKS</sequence>
<dbReference type="PROSITE" id="PS00018">
    <property type="entry name" value="EF_HAND_1"/>
    <property type="match status" value="1"/>
</dbReference>
<dbReference type="Gene3D" id="1.10.238.10">
    <property type="entry name" value="EF-hand"/>
    <property type="match status" value="1"/>
</dbReference>
<evidence type="ECO:0000256" key="2">
    <source>
        <dbReference type="SAM" id="Coils"/>
    </source>
</evidence>
<proteinExistence type="predicted"/>
<dbReference type="PANTHER" id="PTHR47112">
    <property type="entry name" value="PX DOMAIN-CONTAINING PROTEIN"/>
    <property type="match status" value="1"/>
</dbReference>
<dbReference type="InterPro" id="IPR024453">
    <property type="entry name" value="Peptidase_C92"/>
</dbReference>
<feature type="domain" description="PH" evidence="4">
    <location>
        <begin position="151"/>
        <end position="236"/>
    </location>
</feature>
<feature type="coiled-coil region" evidence="2">
    <location>
        <begin position="72"/>
        <end position="99"/>
    </location>
</feature>
<keyword evidence="2" id="KW-0175">Coiled coil</keyword>